<evidence type="ECO:0000256" key="1">
    <source>
        <dbReference type="SAM" id="Phobius"/>
    </source>
</evidence>
<evidence type="ECO:0008006" key="4">
    <source>
        <dbReference type="Google" id="ProtNLM"/>
    </source>
</evidence>
<gene>
    <name evidence="2" type="ORF">A9404_12125</name>
</gene>
<feature type="transmembrane region" description="Helical" evidence="1">
    <location>
        <begin position="12"/>
        <end position="32"/>
    </location>
</feature>
<organism evidence="2 3">
    <name type="scientific">Halothiobacillus diazotrophicus</name>
    <dbReference type="NCBI Taxonomy" id="1860122"/>
    <lineage>
        <taxon>Bacteria</taxon>
        <taxon>Pseudomonadati</taxon>
        <taxon>Pseudomonadota</taxon>
        <taxon>Gammaproteobacteria</taxon>
        <taxon>Chromatiales</taxon>
        <taxon>Halothiobacillaceae</taxon>
        <taxon>Halothiobacillus</taxon>
    </lineage>
</organism>
<keyword evidence="3" id="KW-1185">Reference proteome</keyword>
<feature type="transmembrane region" description="Helical" evidence="1">
    <location>
        <begin position="162"/>
        <end position="185"/>
    </location>
</feature>
<dbReference type="KEGG" id="haz:A9404_12125"/>
<accession>A0A191ZJH7</accession>
<dbReference type="EMBL" id="CP016027">
    <property type="protein sequence ID" value="ANJ68020.1"/>
    <property type="molecule type" value="Genomic_DNA"/>
</dbReference>
<dbReference type="AlphaFoldDB" id="A0A191ZJH7"/>
<keyword evidence="1" id="KW-0472">Membrane</keyword>
<proteinExistence type="predicted"/>
<keyword evidence="1" id="KW-0812">Transmembrane</keyword>
<feature type="transmembrane region" description="Helical" evidence="1">
    <location>
        <begin position="217"/>
        <end position="240"/>
    </location>
</feature>
<protein>
    <recommendedName>
        <fullName evidence="4">DUF1461 domain-containing protein</fullName>
    </recommendedName>
</protein>
<dbReference type="Proteomes" id="UP000078596">
    <property type="component" value="Chromosome"/>
</dbReference>
<sequence>MSSRSSLIDWPGGLRVVLHLILLWPAAIWLAWTALVQVNFLYPLDYHLLDIPATIAKYAPQNRHGKQNFVQTDEAERIRLFAAITRDIQQGGQGLATIHYRDPQGHDLGVFLTPAEVTHLTDVAALVKQGNRFGFLALLGWLLVVAVSLWRKIPLPGLRGLSIGNGLLITGTALAVALIGPMQVFNAFHRSVFPPDHTWFFYYQDSLMTTFMQAPTLFGLIVLWWLLLTAIILILLWALARGLSRLIRHPHAFTLTGIDTKPS</sequence>
<evidence type="ECO:0000313" key="3">
    <source>
        <dbReference type="Proteomes" id="UP000078596"/>
    </source>
</evidence>
<name>A0A191ZJH7_9GAMM</name>
<dbReference type="STRING" id="1860122.A9404_12125"/>
<dbReference type="InterPro" id="IPR010178">
    <property type="entry name" value="Lit"/>
</dbReference>
<keyword evidence="1" id="KW-1133">Transmembrane helix</keyword>
<feature type="transmembrane region" description="Helical" evidence="1">
    <location>
        <begin position="133"/>
        <end position="150"/>
    </location>
</feature>
<dbReference type="Pfam" id="PF07314">
    <property type="entry name" value="Lit"/>
    <property type="match status" value="1"/>
</dbReference>
<dbReference type="RefSeq" id="WP_066102045.1">
    <property type="nucleotide sequence ID" value="NZ_CP016027.1"/>
</dbReference>
<evidence type="ECO:0000313" key="2">
    <source>
        <dbReference type="EMBL" id="ANJ68020.1"/>
    </source>
</evidence>
<reference evidence="2 3" key="1">
    <citation type="submission" date="2016-06" db="EMBL/GenBank/DDBJ databases">
        <title>Insight into the functional genes involving in sulfur oxidation in Pearl River water.</title>
        <authorList>
            <person name="Luo J."/>
            <person name="Tan X."/>
            <person name="Lin W."/>
        </authorList>
    </citation>
    <scope>NUCLEOTIDE SEQUENCE [LARGE SCALE GENOMIC DNA]</scope>
    <source>
        <strain evidence="2 3">LS2</strain>
    </source>
</reference>